<name>A0A2H3B201_9AGAR</name>
<reference evidence="2" key="1">
    <citation type="journal article" date="2017" name="Nat. Ecol. Evol.">
        <title>Genome expansion and lineage-specific genetic innovations in the forest pathogenic fungi Armillaria.</title>
        <authorList>
            <person name="Sipos G."/>
            <person name="Prasanna A.N."/>
            <person name="Walter M.C."/>
            <person name="O'Connor E."/>
            <person name="Balint B."/>
            <person name="Krizsan K."/>
            <person name="Kiss B."/>
            <person name="Hess J."/>
            <person name="Varga T."/>
            <person name="Slot J."/>
            <person name="Riley R."/>
            <person name="Boka B."/>
            <person name="Rigling D."/>
            <person name="Barry K."/>
            <person name="Lee J."/>
            <person name="Mihaltcheva S."/>
            <person name="LaButti K."/>
            <person name="Lipzen A."/>
            <person name="Waldron R."/>
            <person name="Moloney N.M."/>
            <person name="Sperisen C."/>
            <person name="Kredics L."/>
            <person name="Vagvoelgyi C."/>
            <person name="Patrignani A."/>
            <person name="Fitzpatrick D."/>
            <person name="Nagy I."/>
            <person name="Doyle S."/>
            <person name="Anderson J.B."/>
            <person name="Grigoriev I.V."/>
            <person name="Gueldener U."/>
            <person name="Muensterkoetter M."/>
            <person name="Nagy L.G."/>
        </authorList>
    </citation>
    <scope>NUCLEOTIDE SEQUENCE [LARGE SCALE GENOMIC DNA]</scope>
    <source>
        <strain evidence="2">28-4</strain>
    </source>
</reference>
<sequence length="64" mass="7247">MAARLVSVKPGYTLCEYSVVDGTLFLFSYSYDWARPCKIRSRRRLLYGILTTESGIFSGTSTKN</sequence>
<evidence type="ECO:0000313" key="1">
    <source>
        <dbReference type="EMBL" id="PBK61082.1"/>
    </source>
</evidence>
<dbReference type="AlphaFoldDB" id="A0A2H3B201"/>
<dbReference type="EMBL" id="KZ293479">
    <property type="protein sequence ID" value="PBK61082.1"/>
    <property type="molecule type" value="Genomic_DNA"/>
</dbReference>
<dbReference type="Proteomes" id="UP000218334">
    <property type="component" value="Unassembled WGS sequence"/>
</dbReference>
<proteinExistence type="predicted"/>
<evidence type="ECO:0000313" key="2">
    <source>
        <dbReference type="Proteomes" id="UP000218334"/>
    </source>
</evidence>
<gene>
    <name evidence="1" type="ORF">ARMSODRAFT_673727</name>
</gene>
<organism evidence="1 2">
    <name type="scientific">Armillaria solidipes</name>
    <dbReference type="NCBI Taxonomy" id="1076256"/>
    <lineage>
        <taxon>Eukaryota</taxon>
        <taxon>Fungi</taxon>
        <taxon>Dikarya</taxon>
        <taxon>Basidiomycota</taxon>
        <taxon>Agaricomycotina</taxon>
        <taxon>Agaricomycetes</taxon>
        <taxon>Agaricomycetidae</taxon>
        <taxon>Agaricales</taxon>
        <taxon>Marasmiineae</taxon>
        <taxon>Physalacriaceae</taxon>
        <taxon>Armillaria</taxon>
    </lineage>
</organism>
<accession>A0A2H3B201</accession>
<keyword evidence="2" id="KW-1185">Reference proteome</keyword>
<protein>
    <submittedName>
        <fullName evidence="1">Uncharacterized protein</fullName>
    </submittedName>
</protein>